<dbReference type="PANTHER" id="PTHR31266">
    <property type="entry name" value="TRAF-INTERACTING PROTEIN WITH FHA DOMAIN-CONTAINING PROTEIN A FAMILY MEMBER"/>
    <property type="match status" value="1"/>
</dbReference>
<dbReference type="InterPro" id="IPR000253">
    <property type="entry name" value="FHA_dom"/>
</dbReference>
<dbReference type="Proteomes" id="UP001152622">
    <property type="component" value="Chromosome 18"/>
</dbReference>
<dbReference type="InterPro" id="IPR033621">
    <property type="entry name" value="TIFA"/>
</dbReference>
<dbReference type="Pfam" id="PF00498">
    <property type="entry name" value="FHA"/>
    <property type="match status" value="1"/>
</dbReference>
<name>A0A9Q1EFC6_SYNKA</name>
<evidence type="ECO:0000313" key="9">
    <source>
        <dbReference type="Proteomes" id="UP001152622"/>
    </source>
</evidence>
<evidence type="ECO:0000256" key="6">
    <source>
        <dbReference type="ARBA" id="ARBA00040160"/>
    </source>
</evidence>
<keyword evidence="9" id="KW-1185">Reference proteome</keyword>
<comment type="similarity">
    <text evidence="5">Belongs to the TIFA family.</text>
</comment>
<keyword evidence="4" id="KW-0391">Immunity</keyword>
<gene>
    <name evidence="8" type="ORF">SKAU_G00367540</name>
</gene>
<evidence type="ECO:0000256" key="4">
    <source>
        <dbReference type="ARBA" id="ARBA00022859"/>
    </source>
</evidence>
<dbReference type="PROSITE" id="PS50006">
    <property type="entry name" value="FHA_DOMAIN"/>
    <property type="match status" value="1"/>
</dbReference>
<accession>A0A9Q1EFC6</accession>
<evidence type="ECO:0000256" key="2">
    <source>
        <dbReference type="ARBA" id="ARBA00022490"/>
    </source>
</evidence>
<dbReference type="SUPFAM" id="SSF49879">
    <property type="entry name" value="SMAD/FHA domain"/>
    <property type="match status" value="1"/>
</dbReference>
<dbReference type="AlphaFoldDB" id="A0A9Q1EFC6"/>
<evidence type="ECO:0000256" key="3">
    <source>
        <dbReference type="ARBA" id="ARBA00022588"/>
    </source>
</evidence>
<dbReference type="OrthoDB" id="9893545at2759"/>
<proteinExistence type="inferred from homology"/>
<protein>
    <recommendedName>
        <fullName evidence="6">TRAF-interacting protein with FHA domain-containing protein A</fullName>
    </recommendedName>
</protein>
<dbReference type="PANTHER" id="PTHR31266:SF2">
    <property type="entry name" value="TRAF-INTERACTING PROTEIN WITH FHA DOMAIN-CONTAINING PROTEIN A"/>
    <property type="match status" value="1"/>
</dbReference>
<dbReference type="GO" id="GO:0043123">
    <property type="term" value="P:positive regulation of canonical NF-kappaB signal transduction"/>
    <property type="evidence" value="ECO:0007669"/>
    <property type="project" value="InterPro"/>
</dbReference>
<organism evidence="8 9">
    <name type="scientific">Synaphobranchus kaupii</name>
    <name type="common">Kaup's arrowtooth eel</name>
    <dbReference type="NCBI Taxonomy" id="118154"/>
    <lineage>
        <taxon>Eukaryota</taxon>
        <taxon>Metazoa</taxon>
        <taxon>Chordata</taxon>
        <taxon>Craniata</taxon>
        <taxon>Vertebrata</taxon>
        <taxon>Euteleostomi</taxon>
        <taxon>Actinopterygii</taxon>
        <taxon>Neopterygii</taxon>
        <taxon>Teleostei</taxon>
        <taxon>Anguilliformes</taxon>
        <taxon>Synaphobranchidae</taxon>
        <taxon>Synaphobranchus</taxon>
    </lineage>
</organism>
<keyword evidence="3" id="KW-0399">Innate immunity</keyword>
<dbReference type="GO" id="GO:0005737">
    <property type="term" value="C:cytoplasm"/>
    <property type="evidence" value="ECO:0007669"/>
    <property type="project" value="UniProtKB-SubCell"/>
</dbReference>
<comment type="caution">
    <text evidence="8">The sequence shown here is derived from an EMBL/GenBank/DDBJ whole genome shotgun (WGS) entry which is preliminary data.</text>
</comment>
<evidence type="ECO:0000259" key="7">
    <source>
        <dbReference type="PROSITE" id="PS50006"/>
    </source>
</evidence>
<keyword evidence="2" id="KW-0963">Cytoplasm</keyword>
<comment type="subcellular location">
    <subcellularLocation>
        <location evidence="1">Cytoplasm</location>
    </subcellularLocation>
</comment>
<evidence type="ECO:0000313" key="8">
    <source>
        <dbReference type="EMBL" id="KAJ8337788.1"/>
    </source>
</evidence>
<reference evidence="8" key="1">
    <citation type="journal article" date="2023" name="Science">
        <title>Genome structures resolve the early diversification of teleost fishes.</title>
        <authorList>
            <person name="Parey E."/>
            <person name="Louis A."/>
            <person name="Montfort J."/>
            <person name="Bouchez O."/>
            <person name="Roques C."/>
            <person name="Iampietro C."/>
            <person name="Lluch J."/>
            <person name="Castinel A."/>
            <person name="Donnadieu C."/>
            <person name="Desvignes T."/>
            <person name="Floi Bucao C."/>
            <person name="Jouanno E."/>
            <person name="Wen M."/>
            <person name="Mejri S."/>
            <person name="Dirks R."/>
            <person name="Jansen H."/>
            <person name="Henkel C."/>
            <person name="Chen W.J."/>
            <person name="Zahm M."/>
            <person name="Cabau C."/>
            <person name="Klopp C."/>
            <person name="Thompson A.W."/>
            <person name="Robinson-Rechavi M."/>
            <person name="Braasch I."/>
            <person name="Lecointre G."/>
            <person name="Bobe J."/>
            <person name="Postlethwait J.H."/>
            <person name="Berthelot C."/>
            <person name="Roest Crollius H."/>
            <person name="Guiguen Y."/>
        </authorList>
    </citation>
    <scope>NUCLEOTIDE SEQUENCE</scope>
    <source>
        <strain evidence="8">WJC10195</strain>
    </source>
</reference>
<sequence>MQPSQQAETEEYLTCLHVQLYHPLQADGHLYHLMPLNQRQKHPAEDPLRLGRDEETCTFALADRRVSRKQLAIQAFRSGGSSELLFQVQNLSQRGFMSVNGAKLEYLHWVELPGKALLRFGEYQLLICQEPGEAESCFEVEFRVSRGPPCQESGEGGALQGPRSRTVACSR</sequence>
<dbReference type="Gene3D" id="2.60.200.20">
    <property type="match status" value="1"/>
</dbReference>
<feature type="domain" description="FHA" evidence="7">
    <location>
        <begin position="48"/>
        <end position="104"/>
    </location>
</feature>
<evidence type="ECO:0000256" key="5">
    <source>
        <dbReference type="ARBA" id="ARBA00038199"/>
    </source>
</evidence>
<dbReference type="EMBL" id="JAINUF010000018">
    <property type="protein sequence ID" value="KAJ8337788.1"/>
    <property type="molecule type" value="Genomic_DNA"/>
</dbReference>
<evidence type="ECO:0000256" key="1">
    <source>
        <dbReference type="ARBA" id="ARBA00004496"/>
    </source>
</evidence>
<dbReference type="InterPro" id="IPR008984">
    <property type="entry name" value="SMAD_FHA_dom_sf"/>
</dbReference>
<dbReference type="GO" id="GO:0045087">
    <property type="term" value="P:innate immune response"/>
    <property type="evidence" value="ECO:0007669"/>
    <property type="project" value="UniProtKB-KW"/>
</dbReference>